<keyword evidence="4" id="KW-0133">Cell shape</keyword>
<feature type="domain" description="Peptidase S11 D-alanyl-D-alanine carboxypeptidase A N-terminal" evidence="11">
    <location>
        <begin position="532"/>
        <end position="748"/>
    </location>
</feature>
<evidence type="ECO:0000313" key="12">
    <source>
        <dbReference type="EMBL" id="KKS72489.1"/>
    </source>
</evidence>
<evidence type="ECO:0000256" key="3">
    <source>
        <dbReference type="ARBA" id="ARBA00022801"/>
    </source>
</evidence>
<dbReference type="Gene3D" id="3.40.710.10">
    <property type="entry name" value="DD-peptidase/beta-lactamase superfamily"/>
    <property type="match status" value="1"/>
</dbReference>
<dbReference type="GO" id="GO:0008800">
    <property type="term" value="F:beta-lactamase activity"/>
    <property type="evidence" value="ECO:0007669"/>
    <property type="project" value="InterPro"/>
</dbReference>
<dbReference type="GO" id="GO:0046677">
    <property type="term" value="P:response to antibiotic"/>
    <property type="evidence" value="ECO:0007669"/>
    <property type="project" value="InterPro"/>
</dbReference>
<dbReference type="GO" id="GO:0009002">
    <property type="term" value="F:serine-type D-Ala-D-Ala carboxypeptidase activity"/>
    <property type="evidence" value="ECO:0007669"/>
    <property type="project" value="InterPro"/>
</dbReference>
<accession>A0A0G1BH01</accession>
<comment type="similarity">
    <text evidence="1 9">Belongs to the peptidase S11 family.</text>
</comment>
<sequence length="782" mass="87275">MLYSLSMNHISKRIFSFVIVLGMVLPQPAFLATTAEFNPNFLLSDEELQAWDTMSRTDIQAFLDERGSFLSTFRTEDKNGVNKLAADIIYAAAMDNKINPKYILVKLQKEQSLITEKNPTQKQLDGATGYGITDGCGWDCATYKNNQGFGKQVDAAAGIMRWYYDNVSTQSWIKRPPLSYTIDGEFITPASLATGFLYTYTPHLQGNKNFWTLWQSWFDQVYPSGTLLKSTNDPLVYLIQDGKKRPFASMTALATRFDPKRIITVPGSELARYDLGKSISLPNYAIVKTPSGSYYLLDYDTKRPFASSDTVGKLGYNPDEILDISEDDLSTYTLGTTITANTTNPFGELVKIKENGALYYIKDNEYHLIYDKAMIKENFPNLTLQTVSIDKLKSYVPGQPVKIKDGTLILVEGDNKVYAVENGKKRHIASEEVFNGLGYDWKNIVTVNEFAGILHETAEPIYLRSDIVTMPAPADTQEQTIPQIDGIPAEGGTEQTTASEDTPTPEKTTLEDLMVKTPKENWTFVGNTFDTEIDAYLVADYATGNILAGKNIDTVRPTASLAKVMTAYMLIQEGLNLNASVVYKSATHKTPPEFHRYRIAEGERVRNSDLLNTVLVSSENTSVRMLVSSVTSDETGFVSKMNAQLRDWGLTKTSLKDVYGGAVENDTTAREYLTIFTKATANGTVKQYMGKASYEYDEMLDLDGLPHHFDDHTNDLMKDKTLSFTIVASKTGYIYESGDNLAMLISRKSDGKQFVIIALGNPDRANRFTAPKALSEWAMKTF</sequence>
<evidence type="ECO:0000256" key="5">
    <source>
        <dbReference type="ARBA" id="ARBA00022984"/>
    </source>
</evidence>
<feature type="compositionally biased region" description="Polar residues" evidence="10">
    <location>
        <begin position="493"/>
        <end position="506"/>
    </location>
</feature>
<dbReference type="GO" id="GO:0071555">
    <property type="term" value="P:cell wall organization"/>
    <property type="evidence" value="ECO:0007669"/>
    <property type="project" value="UniProtKB-KW"/>
</dbReference>
<dbReference type="EMBL" id="LCEK01000008">
    <property type="protein sequence ID" value="KKS72489.1"/>
    <property type="molecule type" value="Genomic_DNA"/>
</dbReference>
<keyword evidence="6" id="KW-0961">Cell wall biogenesis/degradation</keyword>
<dbReference type="PANTHER" id="PTHR35333:SF4">
    <property type="entry name" value="SLR0121 PROTEIN"/>
    <property type="match status" value="1"/>
</dbReference>
<dbReference type="GO" id="GO:0009252">
    <property type="term" value="P:peptidoglycan biosynthetic process"/>
    <property type="evidence" value="ECO:0007669"/>
    <property type="project" value="UniProtKB-KW"/>
</dbReference>
<gene>
    <name evidence="12" type="ORF">UV42_C0008G0008</name>
</gene>
<keyword evidence="2" id="KW-0732">Signal</keyword>
<feature type="binding site" evidence="8">
    <location>
        <position position="730"/>
    </location>
    <ligand>
        <name>substrate</name>
    </ligand>
</feature>
<evidence type="ECO:0000256" key="1">
    <source>
        <dbReference type="ARBA" id="ARBA00007164"/>
    </source>
</evidence>
<evidence type="ECO:0000313" key="13">
    <source>
        <dbReference type="Proteomes" id="UP000033867"/>
    </source>
</evidence>
<feature type="active site" evidence="7">
    <location>
        <position position="618"/>
    </location>
</feature>
<dbReference type="InterPro" id="IPR012338">
    <property type="entry name" value="Beta-lactam/transpept-like"/>
</dbReference>
<evidence type="ECO:0000256" key="10">
    <source>
        <dbReference type="SAM" id="MobiDB-lite"/>
    </source>
</evidence>
<dbReference type="PANTHER" id="PTHR35333">
    <property type="entry name" value="BETA-LACTAMASE"/>
    <property type="match status" value="1"/>
</dbReference>
<dbReference type="AlphaFoldDB" id="A0A0G1BH01"/>
<dbReference type="InterPro" id="IPR001967">
    <property type="entry name" value="Peptidase_S11_N"/>
</dbReference>
<dbReference type="GO" id="GO:0008360">
    <property type="term" value="P:regulation of cell shape"/>
    <property type="evidence" value="ECO:0007669"/>
    <property type="project" value="UniProtKB-KW"/>
</dbReference>
<evidence type="ECO:0000256" key="6">
    <source>
        <dbReference type="ARBA" id="ARBA00023316"/>
    </source>
</evidence>
<dbReference type="PRINTS" id="PR00725">
    <property type="entry name" value="DADACBPTASE1"/>
</dbReference>
<dbReference type="InterPro" id="IPR000871">
    <property type="entry name" value="Beta-lactam_class-A"/>
</dbReference>
<dbReference type="Proteomes" id="UP000033867">
    <property type="component" value="Unassembled WGS sequence"/>
</dbReference>
<keyword evidence="5" id="KW-0573">Peptidoglycan synthesis</keyword>
<name>A0A0G1BH01_9BACT</name>
<feature type="active site" description="Proton acceptor" evidence="7">
    <location>
        <position position="563"/>
    </location>
</feature>
<protein>
    <submittedName>
        <fullName evidence="12">D-alanyl-D-alanine endopeptidase 1</fullName>
    </submittedName>
</protein>
<organism evidence="12 13">
    <name type="scientific">Candidatus Magasanikbacteria bacterium GW2011_GWE2_42_7</name>
    <dbReference type="NCBI Taxonomy" id="1619052"/>
    <lineage>
        <taxon>Bacteria</taxon>
        <taxon>Candidatus Magasanikiibacteriota</taxon>
    </lineage>
</organism>
<keyword evidence="3" id="KW-0378">Hydrolase</keyword>
<comment type="caution">
    <text evidence="12">The sequence shown here is derived from an EMBL/GenBank/DDBJ whole genome shotgun (WGS) entry which is preliminary data.</text>
</comment>
<feature type="active site" description="Acyl-ester intermediate" evidence="7">
    <location>
        <position position="560"/>
    </location>
</feature>
<proteinExistence type="inferred from homology"/>
<dbReference type="InterPro" id="IPR018044">
    <property type="entry name" value="Peptidase_S11"/>
</dbReference>
<dbReference type="GO" id="GO:0030655">
    <property type="term" value="P:beta-lactam antibiotic catabolic process"/>
    <property type="evidence" value="ECO:0007669"/>
    <property type="project" value="InterPro"/>
</dbReference>
<dbReference type="Pfam" id="PF00768">
    <property type="entry name" value="Peptidase_S11"/>
    <property type="match status" value="1"/>
</dbReference>
<evidence type="ECO:0000256" key="4">
    <source>
        <dbReference type="ARBA" id="ARBA00022960"/>
    </source>
</evidence>
<evidence type="ECO:0000256" key="9">
    <source>
        <dbReference type="RuleBase" id="RU004016"/>
    </source>
</evidence>
<evidence type="ECO:0000256" key="8">
    <source>
        <dbReference type="PIRSR" id="PIRSR618044-2"/>
    </source>
</evidence>
<dbReference type="SUPFAM" id="SSF56601">
    <property type="entry name" value="beta-lactamase/transpeptidase-like"/>
    <property type="match status" value="1"/>
</dbReference>
<evidence type="ECO:0000259" key="11">
    <source>
        <dbReference type="Pfam" id="PF00768"/>
    </source>
</evidence>
<evidence type="ECO:0000256" key="2">
    <source>
        <dbReference type="ARBA" id="ARBA00022729"/>
    </source>
</evidence>
<reference evidence="12 13" key="1">
    <citation type="journal article" date="2015" name="Nature">
        <title>rRNA introns, odd ribosomes, and small enigmatic genomes across a large radiation of phyla.</title>
        <authorList>
            <person name="Brown C.T."/>
            <person name="Hug L.A."/>
            <person name="Thomas B.C."/>
            <person name="Sharon I."/>
            <person name="Castelle C.J."/>
            <person name="Singh A."/>
            <person name="Wilkins M.J."/>
            <person name="Williams K.H."/>
            <person name="Banfield J.F."/>
        </authorList>
    </citation>
    <scope>NUCLEOTIDE SEQUENCE [LARGE SCALE GENOMIC DNA]</scope>
</reference>
<dbReference type="GO" id="GO:0006508">
    <property type="term" value="P:proteolysis"/>
    <property type="evidence" value="ECO:0007669"/>
    <property type="project" value="InterPro"/>
</dbReference>
<feature type="region of interest" description="Disordered" evidence="10">
    <location>
        <begin position="484"/>
        <end position="506"/>
    </location>
</feature>
<evidence type="ECO:0000256" key="7">
    <source>
        <dbReference type="PIRSR" id="PIRSR618044-1"/>
    </source>
</evidence>